<dbReference type="GO" id="GO:0006508">
    <property type="term" value="P:proteolysis"/>
    <property type="evidence" value="ECO:0007669"/>
    <property type="project" value="InterPro"/>
</dbReference>
<dbReference type="Gene3D" id="3.40.50.1460">
    <property type="match status" value="1"/>
</dbReference>
<sequence>MRLSTALLLVLLLPVFASSAWAQQAEKRLSLNWHGQATLYAPGREVAVPTFDGAAFPAGPAGQRLPRYTFRIDGYVTEVQLPEVVFGAFTPQEAKAYASATLPTVVVPELRYGYEKHRTVTLVSITPVRRSAQSGQPEKLTSFSYTYTLGTAPQARRGTRVYAPNSVLNQGEWYKIGIAGNVAGGSDGSGIYKLSKAFLQGLGVPVQSLNPRNLQLYGNALGMLPQANNIKRPDDLTQNPLLFVGNPDNTFDDNEYFLMYGRGPHTWVRDAATPTQFRHVLNLYADTAYYFLTVGNSAGLRVAAAPAVSGTPTATIRQSVERQFYELELTNLLHSGRQWLGEGFNNGTQKEVRFAVSDLVPNSALQLTTSVAATALPRTCNVYPDPNEVTTFRLQLNGSTLQPQDVYNLSCGSGCGLCYPEAANTSIKTQRWTIPASAPSDIRVGLTYDGRGDQTASGYLDYVELQAQRNLTLSSGQLGFRSLENIAPGAVSTFTFSNLPAGATVWDVTDPRKPQEVALTGNSFVARTDTVREYVAFAGSSFDSPRGFGRVANQNLHAMGKTPNSVNLVIVTHPLFKAEAEKLAAHRRQHDNLATVVVTTNQIYNEFSSGGQDVSAIRDFVKMLYDRNNDNLYVLLFGDASYDYKSDPSNDPNQVPKDWWSKRPIKDSENQNFVPTYESQESFARIYPTRANGSDASYCSDDYFGILDDEEGAWPDNYTGDLMDAAVGRLPVRTPKGKPTSTEMAATVVNKLIDYDKPAAQGKWRNRLTFVADDGNFGLHTGNSEAAANGIASYQPAFNDNRVYLALYPQQSTAGGQRSAETNAALDAAIEQGSLFVGYAGHGGPRGWTDEQILSNASVLQLQNHQRLTFMFTGTCDFAWYDDPLFNSAGEQVLTDTEGGAIGLLTTTRLADAGYSQALALQFYPALFNRNPTTGRWPRLGDAVIAGKNNDGVDVNNRNYALLGDPSMRLAMPELSAQVRKINGRNLAATPPDTIRALQRIQLEGDVTNSSGVASTFNGTVQVTVYEKPTKVQTLGDEGDPIVSIPVQKDVVYDGQASVTNGRFKVDFVVPKDINYQFGIGKISLYAADPTQNIDAHGYHGINVGGAAATALSDTIPPVISLAMDTEGFVFGGLTRPNTTLLASLSDDSGINTAGTGIGHELTATLDGDPSKLTVLNEYYTADVDKFTSGRVRYLFKGLTTGPHALKVKAWDTFNNSAERTVEFVVAKDEKLAIEHVLNYPNPFATHTTFHFDHNRPGEALDVQVQIFTVSGKLVRTLSAVVPASQSHVKDVEWNGRDEYNDQLARGVYVYRVSVRTGSSQVSKFEKLVLLN</sequence>
<comment type="caution">
    <text evidence="1">The sequence shown here is derived from an EMBL/GenBank/DDBJ whole genome shotgun (WGS) entry which is preliminary data.</text>
</comment>
<dbReference type="InterPro" id="IPR029030">
    <property type="entry name" value="Caspase-like_dom_sf"/>
</dbReference>
<dbReference type="GO" id="GO:0008234">
    <property type="term" value="F:cysteine-type peptidase activity"/>
    <property type="evidence" value="ECO:0007669"/>
    <property type="project" value="InterPro"/>
</dbReference>
<dbReference type="NCBIfam" id="TIGR04183">
    <property type="entry name" value="Por_Secre_tail"/>
    <property type="match status" value="1"/>
</dbReference>
<dbReference type="EMBL" id="VTWU01000010">
    <property type="protein sequence ID" value="KAA9325272.1"/>
    <property type="molecule type" value="Genomic_DNA"/>
</dbReference>
<dbReference type="InterPro" id="IPR001769">
    <property type="entry name" value="Gingipain"/>
</dbReference>
<keyword evidence="2" id="KW-1185">Reference proteome</keyword>
<dbReference type="Pfam" id="PF01364">
    <property type="entry name" value="Peptidase_C25"/>
    <property type="match status" value="1"/>
</dbReference>
<dbReference type="RefSeq" id="WP_151080755.1">
    <property type="nucleotide sequence ID" value="NZ_CP047647.1"/>
</dbReference>
<reference evidence="1 2" key="1">
    <citation type="submission" date="2019-09" db="EMBL/GenBank/DDBJ databases">
        <title>Genome sequence of Hymenobacter sp. M3.</title>
        <authorList>
            <person name="Srinivasan S."/>
        </authorList>
    </citation>
    <scope>NUCLEOTIDE SEQUENCE [LARGE SCALE GENOMIC DNA]</scope>
    <source>
        <strain evidence="1 2">M3</strain>
    </source>
</reference>
<name>A0A7L4ZY27_9BACT</name>
<accession>A0A7L4ZY27</accession>
<dbReference type="CDD" id="cd02258">
    <property type="entry name" value="Peptidase_C25_N"/>
    <property type="match status" value="1"/>
</dbReference>
<dbReference type="NCBIfam" id="NF033707">
    <property type="entry name" value="T9SS_sortase"/>
    <property type="match status" value="1"/>
</dbReference>
<dbReference type="Gene3D" id="2.60.40.4070">
    <property type="match status" value="1"/>
</dbReference>
<evidence type="ECO:0000313" key="2">
    <source>
        <dbReference type="Proteomes" id="UP000326380"/>
    </source>
</evidence>
<dbReference type="InterPro" id="IPR029031">
    <property type="entry name" value="Gingipain_N_sf"/>
</dbReference>
<dbReference type="InterPro" id="IPR026444">
    <property type="entry name" value="Secre_tail"/>
</dbReference>
<evidence type="ECO:0000313" key="1">
    <source>
        <dbReference type="EMBL" id="KAA9325272.1"/>
    </source>
</evidence>
<dbReference type="Gene3D" id="3.40.50.10390">
    <property type="entry name" value="Gingipain r, domain 1"/>
    <property type="match status" value="1"/>
</dbReference>
<protein>
    <submittedName>
        <fullName evidence="1">Type IX secretion system sortase PorU</fullName>
    </submittedName>
</protein>
<dbReference type="Proteomes" id="UP000326380">
    <property type="component" value="Unassembled WGS sequence"/>
</dbReference>
<dbReference type="SUPFAM" id="SSF52129">
    <property type="entry name" value="Caspase-like"/>
    <property type="match status" value="1"/>
</dbReference>
<organism evidence="1 2">
    <name type="scientific">Hymenobacter busanensis</name>
    <dbReference type="NCBI Taxonomy" id="2607656"/>
    <lineage>
        <taxon>Bacteria</taxon>
        <taxon>Pseudomonadati</taxon>
        <taxon>Bacteroidota</taxon>
        <taxon>Cytophagia</taxon>
        <taxon>Cytophagales</taxon>
        <taxon>Hymenobacteraceae</taxon>
        <taxon>Hymenobacter</taxon>
    </lineage>
</organism>
<proteinExistence type="predicted"/>
<gene>
    <name evidence="1" type="primary">porU</name>
    <name evidence="1" type="ORF">F0P96_19900</name>
</gene>